<organism evidence="2 3">
    <name type="scientific">Pyricularia grisea</name>
    <name type="common">Crabgrass-specific blast fungus</name>
    <name type="synonym">Magnaporthe grisea</name>
    <dbReference type="NCBI Taxonomy" id="148305"/>
    <lineage>
        <taxon>Eukaryota</taxon>
        <taxon>Fungi</taxon>
        <taxon>Dikarya</taxon>
        <taxon>Ascomycota</taxon>
        <taxon>Pezizomycotina</taxon>
        <taxon>Sordariomycetes</taxon>
        <taxon>Sordariomycetidae</taxon>
        <taxon>Magnaporthales</taxon>
        <taxon>Pyriculariaceae</taxon>
        <taxon>Pyricularia</taxon>
    </lineage>
</organism>
<dbReference type="GeneID" id="41961350"/>
<keyword evidence="2" id="KW-1185">Reference proteome</keyword>
<dbReference type="Gene3D" id="1.10.10.2360">
    <property type="match status" value="1"/>
</dbReference>
<proteinExistence type="predicted"/>
<accession>A0A6P8B5X3</accession>
<dbReference type="Pfam" id="PF00651">
    <property type="entry name" value="BTB"/>
    <property type="match status" value="1"/>
</dbReference>
<dbReference type="CDD" id="cd18186">
    <property type="entry name" value="BTB_POZ_ZBTB_KLHL-like"/>
    <property type="match status" value="1"/>
</dbReference>
<reference evidence="3" key="2">
    <citation type="submission" date="2019-10" db="EMBL/GenBank/DDBJ databases">
        <authorList>
            <consortium name="NCBI Genome Project"/>
        </authorList>
    </citation>
    <scope>NUCLEOTIDE SEQUENCE</scope>
    <source>
        <strain evidence="3">NI907</strain>
    </source>
</reference>
<reference evidence="2 3" key="1">
    <citation type="journal article" date="2019" name="Mol. Biol. Evol.">
        <title>Blast fungal genomes show frequent chromosomal changes, gene gains and losses, and effector gene turnover.</title>
        <authorList>
            <person name="Gomez Luciano L.B."/>
            <person name="Jason Tsai I."/>
            <person name="Chuma I."/>
            <person name="Tosa Y."/>
            <person name="Chen Y.H."/>
            <person name="Li J.Y."/>
            <person name="Li M.Y."/>
            <person name="Jade Lu M.Y."/>
            <person name="Nakayashiki H."/>
            <person name="Li W.H."/>
        </authorList>
    </citation>
    <scope>NUCLEOTIDE SEQUENCE [LARGE SCALE GENOMIC DNA]</scope>
    <source>
        <strain evidence="2 3">NI907</strain>
    </source>
</reference>
<dbReference type="SUPFAM" id="SSF54695">
    <property type="entry name" value="POZ domain"/>
    <property type="match status" value="1"/>
</dbReference>
<dbReference type="PROSITE" id="PS50097">
    <property type="entry name" value="BTB"/>
    <property type="match status" value="1"/>
</dbReference>
<evidence type="ECO:0000259" key="1">
    <source>
        <dbReference type="PROSITE" id="PS50097"/>
    </source>
</evidence>
<dbReference type="KEGG" id="pgri:PgNI_06417"/>
<dbReference type="Gene3D" id="3.30.710.10">
    <property type="entry name" value="Potassium Channel Kv1.1, Chain A"/>
    <property type="match status" value="1"/>
</dbReference>
<dbReference type="RefSeq" id="XP_030982636.1">
    <property type="nucleotide sequence ID" value="XM_031126441.1"/>
</dbReference>
<gene>
    <name evidence="3" type="ORF">PgNI_06417</name>
</gene>
<name>A0A6P8B5X3_PYRGI</name>
<dbReference type="AlphaFoldDB" id="A0A6P8B5X3"/>
<evidence type="ECO:0000313" key="3">
    <source>
        <dbReference type="RefSeq" id="XP_030982636.1"/>
    </source>
</evidence>
<reference evidence="3" key="3">
    <citation type="submission" date="2025-08" db="UniProtKB">
        <authorList>
            <consortium name="RefSeq"/>
        </authorList>
    </citation>
    <scope>IDENTIFICATION</scope>
    <source>
        <strain evidence="3">NI907</strain>
    </source>
</reference>
<feature type="domain" description="BTB" evidence="1">
    <location>
        <begin position="20"/>
        <end position="108"/>
    </location>
</feature>
<dbReference type="InterPro" id="IPR011333">
    <property type="entry name" value="SKP1/BTB/POZ_sf"/>
</dbReference>
<evidence type="ECO:0000313" key="2">
    <source>
        <dbReference type="Proteomes" id="UP000515153"/>
    </source>
</evidence>
<dbReference type="PANTHER" id="PTHR47843">
    <property type="entry name" value="BTB DOMAIN-CONTAINING PROTEIN-RELATED"/>
    <property type="match status" value="1"/>
</dbReference>
<dbReference type="Proteomes" id="UP000515153">
    <property type="component" value="Chromosome I"/>
</dbReference>
<dbReference type="PANTHER" id="PTHR47843:SF2">
    <property type="entry name" value="BTB DOMAIN-CONTAINING PROTEIN"/>
    <property type="match status" value="1"/>
</dbReference>
<protein>
    <recommendedName>
        <fullName evidence="1">BTB domain-containing protein</fullName>
    </recommendedName>
</protein>
<dbReference type="InterPro" id="IPR000210">
    <property type="entry name" value="BTB/POZ_dom"/>
</dbReference>
<sequence length="401" mass="44720">MATDHLSAIMSAMRRDQKYTDLVVKVGKGMDEFNLHKAVVCGQSAYFDSSCSGHFKASQAINFSPSDVPSPLICKEAQTGVIELLDVESSVFVLLVDYMYTGKLELPTESQLPGNDHYSLLVGTPWPFKATLKAPSGAEEDSLEACQHISAQAEYKHFSPEELRLADYNRGWRGPRTSIFQNDIVPTATTGRLVDAAKLPYPVFGARTVAGSIDFGIVATQNPFLQAATLASTNINAAIPRPALSSWPKRSYTSYSPSSDTLPQLFQTSKRIPLSHHSNPGATCKTILFALRVYTLADRLLVPQLKALCLKKHREATKAAEKDIMWRWHSFGEVIRHTYENEQPDTLKTPLLRLVIKKRWIDDFWKSLEPLMDEIPAFERDVLDALRQATLPGEPDRLPSE</sequence>